<dbReference type="AlphaFoldDB" id="A0A9J6GEZ7"/>
<dbReference type="GO" id="GO:0044218">
    <property type="term" value="C:other organism cell membrane"/>
    <property type="evidence" value="ECO:0007669"/>
    <property type="project" value="UniProtKB-KW"/>
</dbReference>
<keyword evidence="4" id="KW-0800">Toxin</keyword>
<evidence type="ECO:0000256" key="1">
    <source>
        <dbReference type="ARBA" id="ARBA00004175"/>
    </source>
</evidence>
<evidence type="ECO:0000313" key="7">
    <source>
        <dbReference type="EMBL" id="KAH9372916.1"/>
    </source>
</evidence>
<name>A0A9J6GEZ7_HAELO</name>
<dbReference type="SMART" id="SM00248">
    <property type="entry name" value="ANK"/>
    <property type="match status" value="1"/>
</dbReference>
<comment type="subcellular location">
    <subcellularLocation>
        <location evidence="1">Target cell membrane</location>
    </subcellularLocation>
</comment>
<keyword evidence="6" id="KW-0040">ANK repeat</keyword>
<keyword evidence="4" id="KW-0638">Presynaptic neurotoxin</keyword>
<keyword evidence="3" id="KW-1052">Target cell membrane</keyword>
<comment type="caution">
    <text evidence="7">The sequence shown here is derived from an EMBL/GenBank/DDBJ whole genome shotgun (WGS) entry which is preliminary data.</text>
</comment>
<dbReference type="GO" id="GO:0044231">
    <property type="term" value="C:host cell presynaptic membrane"/>
    <property type="evidence" value="ECO:0007669"/>
    <property type="project" value="UniProtKB-KW"/>
</dbReference>
<evidence type="ECO:0000256" key="5">
    <source>
        <dbReference type="ARBA" id="ARBA00023298"/>
    </source>
</evidence>
<dbReference type="Pfam" id="PF12796">
    <property type="entry name" value="Ank_2"/>
    <property type="match status" value="1"/>
</dbReference>
<gene>
    <name evidence="7" type="ORF">HPB48_016536</name>
</gene>
<dbReference type="OrthoDB" id="416222at2759"/>
<reference evidence="7 8" key="1">
    <citation type="journal article" date="2020" name="Cell">
        <title>Large-Scale Comparative Analyses of Tick Genomes Elucidate Their Genetic Diversity and Vector Capacities.</title>
        <authorList>
            <consortium name="Tick Genome and Microbiome Consortium (TIGMIC)"/>
            <person name="Jia N."/>
            <person name="Wang J."/>
            <person name="Shi W."/>
            <person name="Du L."/>
            <person name="Sun Y."/>
            <person name="Zhan W."/>
            <person name="Jiang J.F."/>
            <person name="Wang Q."/>
            <person name="Zhang B."/>
            <person name="Ji P."/>
            <person name="Bell-Sakyi L."/>
            <person name="Cui X.M."/>
            <person name="Yuan T.T."/>
            <person name="Jiang B.G."/>
            <person name="Yang W.F."/>
            <person name="Lam T.T."/>
            <person name="Chang Q.C."/>
            <person name="Ding S.J."/>
            <person name="Wang X.J."/>
            <person name="Zhu J.G."/>
            <person name="Ruan X.D."/>
            <person name="Zhao L."/>
            <person name="Wei J.T."/>
            <person name="Ye R.Z."/>
            <person name="Que T.C."/>
            <person name="Du C.H."/>
            <person name="Zhou Y.H."/>
            <person name="Cheng J.X."/>
            <person name="Dai P.F."/>
            <person name="Guo W.B."/>
            <person name="Han X.H."/>
            <person name="Huang E.J."/>
            <person name="Li L.F."/>
            <person name="Wei W."/>
            <person name="Gao Y.C."/>
            <person name="Liu J.Z."/>
            <person name="Shao H.Z."/>
            <person name="Wang X."/>
            <person name="Wang C.C."/>
            <person name="Yang T.C."/>
            <person name="Huo Q.B."/>
            <person name="Li W."/>
            <person name="Chen H.Y."/>
            <person name="Chen S.E."/>
            <person name="Zhou L.G."/>
            <person name="Ni X.B."/>
            <person name="Tian J.H."/>
            <person name="Sheng Y."/>
            <person name="Liu T."/>
            <person name="Pan Y.S."/>
            <person name="Xia L.Y."/>
            <person name="Li J."/>
            <person name="Zhao F."/>
            <person name="Cao W.C."/>
        </authorList>
    </citation>
    <scope>NUCLEOTIDE SEQUENCE [LARGE SCALE GENOMIC DNA]</scope>
    <source>
        <strain evidence="7">HaeL-2018</strain>
    </source>
</reference>
<feature type="repeat" description="ANK" evidence="6">
    <location>
        <begin position="73"/>
        <end position="105"/>
    </location>
</feature>
<dbReference type="PROSITE" id="PS50297">
    <property type="entry name" value="ANK_REP_REGION"/>
    <property type="match status" value="1"/>
</dbReference>
<sequence length="129" mass="13956">MNVLSDDEDAGSVVELSPEDELLQAARSGSYTVVENLLNNAAANKVAPNVDCKGECRWSLACLPAGRTQKANLGWTPLHLACYFGHFDVAELLLEVGMGMGRHGRLKEASFEIVILRLQSLAEGRMIVA</sequence>
<dbReference type="InterPro" id="IPR002110">
    <property type="entry name" value="Ankyrin_rpt"/>
</dbReference>
<proteinExistence type="predicted"/>
<protein>
    <submittedName>
        <fullName evidence="7">Uncharacterized protein</fullName>
    </submittedName>
</protein>
<accession>A0A9J6GEZ7</accession>
<evidence type="ECO:0000256" key="4">
    <source>
        <dbReference type="ARBA" id="ARBA00023028"/>
    </source>
</evidence>
<evidence type="ECO:0000256" key="3">
    <source>
        <dbReference type="ARBA" id="ARBA00022537"/>
    </source>
</evidence>
<evidence type="ECO:0000313" key="8">
    <source>
        <dbReference type="Proteomes" id="UP000821853"/>
    </source>
</evidence>
<dbReference type="PROSITE" id="PS50088">
    <property type="entry name" value="ANK_REPEAT"/>
    <property type="match status" value="1"/>
</dbReference>
<evidence type="ECO:0000256" key="6">
    <source>
        <dbReference type="PROSITE-ProRule" id="PRU00023"/>
    </source>
</evidence>
<keyword evidence="2" id="KW-0268">Exocytosis</keyword>
<organism evidence="7 8">
    <name type="scientific">Haemaphysalis longicornis</name>
    <name type="common">Bush tick</name>
    <dbReference type="NCBI Taxonomy" id="44386"/>
    <lineage>
        <taxon>Eukaryota</taxon>
        <taxon>Metazoa</taxon>
        <taxon>Ecdysozoa</taxon>
        <taxon>Arthropoda</taxon>
        <taxon>Chelicerata</taxon>
        <taxon>Arachnida</taxon>
        <taxon>Acari</taxon>
        <taxon>Parasitiformes</taxon>
        <taxon>Ixodida</taxon>
        <taxon>Ixodoidea</taxon>
        <taxon>Ixodidae</taxon>
        <taxon>Haemaphysalinae</taxon>
        <taxon>Haemaphysalis</taxon>
    </lineage>
</organism>
<dbReference type="InterPro" id="IPR036770">
    <property type="entry name" value="Ankyrin_rpt-contain_sf"/>
</dbReference>
<dbReference type="EMBL" id="JABSTR010000006">
    <property type="protein sequence ID" value="KAH9372916.1"/>
    <property type="molecule type" value="Genomic_DNA"/>
</dbReference>
<dbReference type="SUPFAM" id="SSF48403">
    <property type="entry name" value="Ankyrin repeat"/>
    <property type="match status" value="1"/>
</dbReference>
<dbReference type="GO" id="GO:0006887">
    <property type="term" value="P:exocytosis"/>
    <property type="evidence" value="ECO:0007669"/>
    <property type="project" value="UniProtKB-KW"/>
</dbReference>
<dbReference type="VEuPathDB" id="VectorBase:HLOH_055961"/>
<keyword evidence="4" id="KW-0528">Neurotoxin</keyword>
<dbReference type="Gene3D" id="1.25.40.20">
    <property type="entry name" value="Ankyrin repeat-containing domain"/>
    <property type="match status" value="1"/>
</dbReference>
<dbReference type="Proteomes" id="UP000821853">
    <property type="component" value="Chromosome 4"/>
</dbReference>
<keyword evidence="8" id="KW-1185">Reference proteome</keyword>
<keyword evidence="5" id="KW-1053">Target membrane</keyword>
<evidence type="ECO:0000256" key="2">
    <source>
        <dbReference type="ARBA" id="ARBA00022483"/>
    </source>
</evidence>
<keyword evidence="5" id="KW-0472">Membrane</keyword>